<dbReference type="GO" id="GO:1990351">
    <property type="term" value="C:transporter complex"/>
    <property type="evidence" value="ECO:0007669"/>
    <property type="project" value="TreeGrafter"/>
</dbReference>
<protein>
    <submittedName>
        <fullName evidence="3">LPS-assembly protein LptD</fullName>
    </submittedName>
</protein>
<name>A0A368BZ46_9GAMM</name>
<sequence length="752" mass="86386">MKIMVRSFVCSVYLLAVCVAYPIQANDECLINHDLIDETPSLNNQTTINAGSIQVLSDATLELRNGFEIKLEDLHVNGYQALFNENKKSINEILNGFISGQNYVSKFEKGSINSLADEAILESGEVLFRNRNIKFEFKELKESTQDKFKIINTSFTSCADIQKGWEVTADEVQLNDESGRGILKNLKVKLFNTTVFGFPVIPFTATDKRTSGFLEPEIAFSSDGWDAYLPIYIVTSEKTDLTFAPRTINDRGNGFELNLRNLSGFNQNNIDLIKINNDKQISEASNKDRWAYAIDHKYDLGKLNMQIEWSKTSDPLVLNDIETNFNKSIDRRAHFLPQKLVVGFPLIGGKFKIHKESYQIINPLFPYELNKSPAANFSIEKIFGATSYSLNLDSSEFSIDKVQLKFYSALTNANGLLDKFDTGKRNLATAKIKTVLNNRSYIAEIENELIYKDYDQDSGKNYDDSFIKSKVTFRKYFSKRDNLKQSNFELLSGFGYTNYRDQSSLPIFDSQFLFGSSHALFSNSRFLGLDRIIDEKYLFIGFKHLLDTQNYRIRTNFGLKERLEPSKVLNKIYGSDSERDIATFNSSFHTKNNLSFDVGATYDQDNSRLERSELALEFANEKSKLLLAKKFLRGYSTLNLQNLNYYEFGFEREFTSSWKVISGFKRDQSMKKNIDAFLGLGYESCCLGLRLYVSDKRLIDTNTLFDVSQLNENEIYAWKEMISLENKSRITFEFELKGLSSKKNKLTRFFRK</sequence>
<organism evidence="3 4">
    <name type="scientific">SAR86 cluster bacterium</name>
    <dbReference type="NCBI Taxonomy" id="2030880"/>
    <lineage>
        <taxon>Bacteria</taxon>
        <taxon>Pseudomonadati</taxon>
        <taxon>Pseudomonadota</taxon>
        <taxon>Gammaproteobacteria</taxon>
        <taxon>SAR86 cluster</taxon>
    </lineage>
</organism>
<dbReference type="InterPro" id="IPR007543">
    <property type="entry name" value="LptD_C"/>
</dbReference>
<dbReference type="EMBL" id="QOPE01000003">
    <property type="protein sequence ID" value="RCL42533.1"/>
    <property type="molecule type" value="Genomic_DNA"/>
</dbReference>
<dbReference type="Pfam" id="PF04453">
    <property type="entry name" value="LptD"/>
    <property type="match status" value="1"/>
</dbReference>
<feature type="chain" id="PRO_5016603377" evidence="1">
    <location>
        <begin position="26"/>
        <end position="752"/>
    </location>
</feature>
<dbReference type="InterPro" id="IPR050218">
    <property type="entry name" value="LptD"/>
</dbReference>
<feature type="signal peptide" evidence="1">
    <location>
        <begin position="1"/>
        <end position="25"/>
    </location>
</feature>
<reference evidence="3 4" key="1">
    <citation type="journal article" date="2018" name="Microbiome">
        <title>Fine metagenomic profile of the Mediterranean stratified and mixed water columns revealed by assembly and recruitment.</title>
        <authorList>
            <person name="Haro-Moreno J.M."/>
            <person name="Lopez-Perez M."/>
            <person name="De La Torre J.R."/>
            <person name="Picazo A."/>
            <person name="Camacho A."/>
            <person name="Rodriguez-Valera F."/>
        </authorList>
    </citation>
    <scope>NUCLEOTIDE SEQUENCE [LARGE SCALE GENOMIC DNA]</scope>
    <source>
        <strain evidence="3">MED-G82</strain>
    </source>
</reference>
<evidence type="ECO:0000313" key="3">
    <source>
        <dbReference type="EMBL" id="RCL42533.1"/>
    </source>
</evidence>
<evidence type="ECO:0000259" key="2">
    <source>
        <dbReference type="Pfam" id="PF04453"/>
    </source>
</evidence>
<dbReference type="PANTHER" id="PTHR30189">
    <property type="entry name" value="LPS-ASSEMBLY PROTEIN"/>
    <property type="match status" value="1"/>
</dbReference>
<evidence type="ECO:0000256" key="1">
    <source>
        <dbReference type="SAM" id="SignalP"/>
    </source>
</evidence>
<dbReference type="AlphaFoldDB" id="A0A368BZ46"/>
<keyword evidence="1" id="KW-0732">Signal</keyword>
<dbReference type="PANTHER" id="PTHR30189:SF1">
    <property type="entry name" value="LPS-ASSEMBLY PROTEIN LPTD"/>
    <property type="match status" value="1"/>
</dbReference>
<dbReference type="GO" id="GO:0009279">
    <property type="term" value="C:cell outer membrane"/>
    <property type="evidence" value="ECO:0007669"/>
    <property type="project" value="TreeGrafter"/>
</dbReference>
<evidence type="ECO:0000313" key="4">
    <source>
        <dbReference type="Proteomes" id="UP000253307"/>
    </source>
</evidence>
<gene>
    <name evidence="3" type="ORF">DBW96_00620</name>
</gene>
<dbReference type="GO" id="GO:0061024">
    <property type="term" value="P:membrane organization"/>
    <property type="evidence" value="ECO:0007669"/>
    <property type="project" value="InterPro"/>
</dbReference>
<feature type="domain" description="LptD C-terminal" evidence="2">
    <location>
        <begin position="287"/>
        <end position="631"/>
    </location>
</feature>
<dbReference type="Proteomes" id="UP000253307">
    <property type="component" value="Unassembled WGS sequence"/>
</dbReference>
<accession>A0A368BZ46</accession>
<comment type="caution">
    <text evidence="3">The sequence shown here is derived from an EMBL/GenBank/DDBJ whole genome shotgun (WGS) entry which is preliminary data.</text>
</comment>
<proteinExistence type="predicted"/>